<comment type="catalytic activity">
    <reaction evidence="7">
        <text>(6S)-5,6,7,8-tetrahydrofolate + NADP(+) = 7,8-dihydrofolate + NADPH + H(+)</text>
        <dbReference type="Rhea" id="RHEA:15009"/>
        <dbReference type="ChEBI" id="CHEBI:15378"/>
        <dbReference type="ChEBI" id="CHEBI:57451"/>
        <dbReference type="ChEBI" id="CHEBI:57453"/>
        <dbReference type="ChEBI" id="CHEBI:57783"/>
        <dbReference type="ChEBI" id="CHEBI:58349"/>
        <dbReference type="EC" id="1.5.1.3"/>
    </reaction>
</comment>
<dbReference type="PRINTS" id="PR00070">
    <property type="entry name" value="DHFR"/>
</dbReference>
<dbReference type="Gene3D" id="3.40.430.10">
    <property type="entry name" value="Dihydrofolate Reductase, subunit A"/>
    <property type="match status" value="1"/>
</dbReference>
<protein>
    <recommendedName>
        <fullName evidence="3 7">Dihydrofolate reductase</fullName>
        <ecNumber evidence="3 7">1.5.1.3</ecNumber>
    </recommendedName>
</protein>
<dbReference type="CDD" id="cd00209">
    <property type="entry name" value="DHFR"/>
    <property type="match status" value="1"/>
</dbReference>
<evidence type="ECO:0000256" key="7">
    <source>
        <dbReference type="PIRNR" id="PIRNR000194"/>
    </source>
</evidence>
<dbReference type="PROSITE" id="PS51330">
    <property type="entry name" value="DHFR_2"/>
    <property type="match status" value="1"/>
</dbReference>
<dbReference type="EMBL" id="JAUNQW010000002">
    <property type="protein sequence ID" value="MDO5456839.1"/>
    <property type="molecule type" value="Genomic_DNA"/>
</dbReference>
<keyword evidence="5 7" id="KW-0521">NADP</keyword>
<comment type="function">
    <text evidence="7">Key enzyme in folate metabolism. Catalyzes an essential reaction for de novo glycine and purine synthesis, and for DNA precursor synthesis.</text>
</comment>
<comment type="caution">
    <text evidence="9">The sequence shown here is derived from an EMBL/GenBank/DDBJ whole genome shotgun (WGS) entry which is preliminary data.</text>
</comment>
<dbReference type="GO" id="GO:0050661">
    <property type="term" value="F:NADP binding"/>
    <property type="evidence" value="ECO:0007669"/>
    <property type="project" value="InterPro"/>
</dbReference>
<evidence type="ECO:0000259" key="8">
    <source>
        <dbReference type="PROSITE" id="PS51330"/>
    </source>
</evidence>
<evidence type="ECO:0000256" key="6">
    <source>
        <dbReference type="ARBA" id="ARBA00023002"/>
    </source>
</evidence>
<dbReference type="InterPro" id="IPR012259">
    <property type="entry name" value="DHFR"/>
</dbReference>
<evidence type="ECO:0000313" key="10">
    <source>
        <dbReference type="Proteomes" id="UP001171751"/>
    </source>
</evidence>
<comment type="pathway">
    <text evidence="1 7">Cofactor biosynthesis; tetrahydrofolate biosynthesis; 5,6,7,8-tetrahydrofolate from 7,8-dihydrofolate: step 1/1.</text>
</comment>
<feature type="domain" description="DHFR" evidence="8">
    <location>
        <begin position="1"/>
        <end position="164"/>
    </location>
</feature>
<dbReference type="SUPFAM" id="SSF53597">
    <property type="entry name" value="Dihydrofolate reductase-like"/>
    <property type="match status" value="1"/>
</dbReference>
<name>A0AA43RLR9_9LACT</name>
<evidence type="ECO:0000256" key="1">
    <source>
        <dbReference type="ARBA" id="ARBA00004903"/>
    </source>
</evidence>
<dbReference type="GO" id="GO:0004146">
    <property type="term" value="F:dihydrofolate reductase activity"/>
    <property type="evidence" value="ECO:0007669"/>
    <property type="project" value="UniProtKB-EC"/>
</dbReference>
<dbReference type="GO" id="GO:0046655">
    <property type="term" value="P:folic acid metabolic process"/>
    <property type="evidence" value="ECO:0007669"/>
    <property type="project" value="TreeGrafter"/>
</dbReference>
<proteinExistence type="inferred from homology"/>
<comment type="similarity">
    <text evidence="2 7">Belongs to the dihydrofolate reductase family.</text>
</comment>
<evidence type="ECO:0000313" key="9">
    <source>
        <dbReference type="EMBL" id="MDO5456839.1"/>
    </source>
</evidence>
<accession>A0AA43RLR9</accession>
<organism evidence="9 10">
    <name type="scientific">Atopococcus tabaci</name>
    <dbReference type="NCBI Taxonomy" id="269774"/>
    <lineage>
        <taxon>Bacteria</taxon>
        <taxon>Bacillati</taxon>
        <taxon>Bacillota</taxon>
        <taxon>Bacilli</taxon>
        <taxon>Lactobacillales</taxon>
        <taxon>Carnobacteriaceae</taxon>
        <taxon>Atopococcus</taxon>
    </lineage>
</organism>
<dbReference type="AlphaFoldDB" id="A0AA43RLR9"/>
<keyword evidence="10" id="KW-1185">Reference proteome</keyword>
<dbReference type="InterPro" id="IPR024072">
    <property type="entry name" value="DHFR-like_dom_sf"/>
</dbReference>
<gene>
    <name evidence="9" type="ORF">Q4F26_00700</name>
</gene>
<reference evidence="9" key="1">
    <citation type="submission" date="2023-07" db="EMBL/GenBank/DDBJ databases">
        <title>Between Cages and Wild: Unraveling the Impact of Captivity on Animal Microbiomes and Antimicrobial Resistance.</title>
        <authorList>
            <person name="Schmartz G.P."/>
            <person name="Rehner J."/>
            <person name="Schuff M.J."/>
            <person name="Becker S.L."/>
            <person name="Kravczyk M."/>
            <person name="Gurevich A."/>
            <person name="Francke R."/>
            <person name="Mueller R."/>
            <person name="Keller V."/>
            <person name="Keller A."/>
        </authorList>
    </citation>
    <scope>NUCLEOTIDE SEQUENCE</scope>
    <source>
        <strain evidence="9">S39M_St_73</strain>
    </source>
</reference>
<dbReference type="GO" id="GO:0006730">
    <property type="term" value="P:one-carbon metabolic process"/>
    <property type="evidence" value="ECO:0007669"/>
    <property type="project" value="UniProtKB-KW"/>
</dbReference>
<dbReference type="EC" id="1.5.1.3" evidence="3 7"/>
<dbReference type="PIRSF" id="PIRSF000194">
    <property type="entry name" value="DHFR"/>
    <property type="match status" value="1"/>
</dbReference>
<dbReference type="Pfam" id="PF00186">
    <property type="entry name" value="DHFR_1"/>
    <property type="match status" value="1"/>
</dbReference>
<evidence type="ECO:0000256" key="4">
    <source>
        <dbReference type="ARBA" id="ARBA00022563"/>
    </source>
</evidence>
<dbReference type="GO" id="GO:0046452">
    <property type="term" value="P:dihydrofolate metabolic process"/>
    <property type="evidence" value="ECO:0007669"/>
    <property type="project" value="TreeGrafter"/>
</dbReference>
<evidence type="ECO:0000256" key="2">
    <source>
        <dbReference type="ARBA" id="ARBA00009539"/>
    </source>
</evidence>
<dbReference type="GO" id="GO:0046654">
    <property type="term" value="P:tetrahydrofolate biosynthetic process"/>
    <property type="evidence" value="ECO:0007669"/>
    <property type="project" value="InterPro"/>
</dbReference>
<dbReference type="GO" id="GO:0005829">
    <property type="term" value="C:cytosol"/>
    <property type="evidence" value="ECO:0007669"/>
    <property type="project" value="TreeGrafter"/>
</dbReference>
<evidence type="ECO:0000256" key="5">
    <source>
        <dbReference type="ARBA" id="ARBA00022857"/>
    </source>
</evidence>
<keyword evidence="6 7" id="KW-0560">Oxidoreductase</keyword>
<dbReference type="InterPro" id="IPR001796">
    <property type="entry name" value="DHFR_dom"/>
</dbReference>
<dbReference type="PANTHER" id="PTHR48069">
    <property type="entry name" value="DIHYDROFOLATE REDUCTASE"/>
    <property type="match status" value="1"/>
</dbReference>
<dbReference type="PANTHER" id="PTHR48069:SF3">
    <property type="entry name" value="DIHYDROFOLATE REDUCTASE"/>
    <property type="match status" value="1"/>
</dbReference>
<keyword evidence="4 7" id="KW-0554">One-carbon metabolism</keyword>
<dbReference type="Proteomes" id="UP001171751">
    <property type="component" value="Unassembled WGS sequence"/>
</dbReference>
<sequence length="166" mass="19038">MLALIWAQDENGMIGQAEGFDGMPWHLPNDLKFFSRITKQGDIAMGRTTYELMTKAPLPDRRNIVLTSKKDYQAPGALVVHDKQDILDYAEQSDKPLFITGGASVYKQFLEDADLIYRTVVHDTFEGDTFIPDINWEEWELIRSEKGVVDENNSHAHTFELYQRKG</sequence>
<evidence type="ECO:0000256" key="3">
    <source>
        <dbReference type="ARBA" id="ARBA00012856"/>
    </source>
</evidence>